<feature type="non-terminal residue" evidence="2">
    <location>
        <position position="1"/>
    </location>
</feature>
<protein>
    <submittedName>
        <fullName evidence="2">Uncharacterized protein</fullName>
    </submittedName>
</protein>
<keyword evidence="3" id="KW-1185">Reference proteome</keyword>
<evidence type="ECO:0000256" key="1">
    <source>
        <dbReference type="SAM" id="Phobius"/>
    </source>
</evidence>
<evidence type="ECO:0000313" key="3">
    <source>
        <dbReference type="Proteomes" id="UP001432027"/>
    </source>
</evidence>
<proteinExistence type="predicted"/>
<feature type="transmembrane region" description="Helical" evidence="1">
    <location>
        <begin position="63"/>
        <end position="87"/>
    </location>
</feature>
<keyword evidence="1" id="KW-0472">Membrane</keyword>
<organism evidence="2 3">
    <name type="scientific">Pristionchus entomophagus</name>
    <dbReference type="NCBI Taxonomy" id="358040"/>
    <lineage>
        <taxon>Eukaryota</taxon>
        <taxon>Metazoa</taxon>
        <taxon>Ecdysozoa</taxon>
        <taxon>Nematoda</taxon>
        <taxon>Chromadorea</taxon>
        <taxon>Rhabditida</taxon>
        <taxon>Rhabditina</taxon>
        <taxon>Diplogasteromorpha</taxon>
        <taxon>Diplogasteroidea</taxon>
        <taxon>Neodiplogasteridae</taxon>
        <taxon>Pristionchus</taxon>
    </lineage>
</organism>
<keyword evidence="1" id="KW-0812">Transmembrane</keyword>
<sequence length="88" mass="9852">SLFLGCNGTSFMAISLFDSLRTEERRIEAFLDLTDLAETLFLGITSLPDFPLSLEELELLKRLFVAVFATRSLFPATFTSLFLIAVLN</sequence>
<gene>
    <name evidence="2" type="ORF">PENTCL1PPCAC_11373</name>
</gene>
<dbReference type="AlphaFoldDB" id="A0AAV5T4T6"/>
<accession>A0AAV5T4T6</accession>
<dbReference type="EMBL" id="BTSX01000003">
    <property type="protein sequence ID" value="GMS89198.1"/>
    <property type="molecule type" value="Genomic_DNA"/>
</dbReference>
<comment type="caution">
    <text evidence="2">The sequence shown here is derived from an EMBL/GenBank/DDBJ whole genome shotgun (WGS) entry which is preliminary data.</text>
</comment>
<evidence type="ECO:0000313" key="2">
    <source>
        <dbReference type="EMBL" id="GMS89198.1"/>
    </source>
</evidence>
<name>A0AAV5T4T6_9BILA</name>
<keyword evidence="1" id="KW-1133">Transmembrane helix</keyword>
<reference evidence="2" key="1">
    <citation type="submission" date="2023-10" db="EMBL/GenBank/DDBJ databases">
        <title>Genome assembly of Pristionchus species.</title>
        <authorList>
            <person name="Yoshida K."/>
            <person name="Sommer R.J."/>
        </authorList>
    </citation>
    <scope>NUCLEOTIDE SEQUENCE</scope>
    <source>
        <strain evidence="2">RS0144</strain>
    </source>
</reference>
<dbReference type="Proteomes" id="UP001432027">
    <property type="component" value="Unassembled WGS sequence"/>
</dbReference>